<proteinExistence type="predicted"/>
<evidence type="ECO:0000313" key="3">
    <source>
        <dbReference type="Proteomes" id="UP001597262"/>
    </source>
</evidence>
<dbReference type="InterPro" id="IPR028985">
    <property type="entry name" value="Bacillus_phage_prot-like"/>
</dbReference>
<organism evidence="2 3">
    <name type="scientific">Paenibacillus puldeungensis</name>
    <dbReference type="NCBI Taxonomy" id="696536"/>
    <lineage>
        <taxon>Bacteria</taxon>
        <taxon>Bacillati</taxon>
        <taxon>Bacillota</taxon>
        <taxon>Bacilli</taxon>
        <taxon>Bacillales</taxon>
        <taxon>Paenibacillaceae</taxon>
        <taxon>Paenibacillus</taxon>
    </lineage>
</organism>
<accession>A0ABW3S4Y2</accession>
<evidence type="ECO:0000313" key="2">
    <source>
        <dbReference type="EMBL" id="MFD1179230.1"/>
    </source>
</evidence>
<comment type="caution">
    <text evidence="2">The sequence shown here is derived from an EMBL/GenBank/DDBJ whole genome shotgun (WGS) entry which is preliminary data.</text>
</comment>
<name>A0ABW3S4Y2_9BACL</name>
<keyword evidence="3" id="KW-1185">Reference proteome</keyword>
<dbReference type="Gene3D" id="3.30.2120.10">
    <property type="entry name" value="Bacillus phage protein-like"/>
    <property type="match status" value="1"/>
</dbReference>
<dbReference type="EMBL" id="JBHTLM010000026">
    <property type="protein sequence ID" value="MFD1179230.1"/>
    <property type="molecule type" value="Genomic_DNA"/>
</dbReference>
<gene>
    <name evidence="2" type="ORF">ACFQ3W_23455</name>
</gene>
<reference evidence="3" key="1">
    <citation type="journal article" date="2019" name="Int. J. Syst. Evol. Microbiol.">
        <title>The Global Catalogue of Microorganisms (GCM) 10K type strain sequencing project: providing services to taxonomists for standard genome sequencing and annotation.</title>
        <authorList>
            <consortium name="The Broad Institute Genomics Platform"/>
            <consortium name="The Broad Institute Genome Sequencing Center for Infectious Disease"/>
            <person name="Wu L."/>
            <person name="Ma J."/>
        </authorList>
    </citation>
    <scope>NUCLEOTIDE SEQUENCE [LARGE SCALE GENOMIC DNA]</scope>
    <source>
        <strain evidence="3">CCUG 59189</strain>
    </source>
</reference>
<feature type="domain" description="Phage ABA sandwich" evidence="1">
    <location>
        <begin position="16"/>
        <end position="89"/>
    </location>
</feature>
<dbReference type="SUPFAM" id="SSF111074">
    <property type="entry name" value="Bacillus phage protein"/>
    <property type="match status" value="1"/>
</dbReference>
<evidence type="ECO:0000259" key="1">
    <source>
        <dbReference type="Pfam" id="PF18066"/>
    </source>
</evidence>
<feature type="non-terminal residue" evidence="2">
    <location>
        <position position="1"/>
    </location>
</feature>
<dbReference type="Proteomes" id="UP001597262">
    <property type="component" value="Unassembled WGS sequence"/>
</dbReference>
<sequence length="95" mass="10546">DTMCDHAFGANGYKRNFAFDPTDDKQKIIPLYSSDISAAWEVLEHLKNKGAEINVGFFAYWDCSIDYPIGCNWRAVAETAPEAICKAALLAVLEV</sequence>
<dbReference type="Pfam" id="PF18066">
    <property type="entry name" value="Phage_ABA_S"/>
    <property type="match status" value="1"/>
</dbReference>
<protein>
    <recommendedName>
        <fullName evidence="1">Phage ABA sandwich domain-containing protein</fullName>
    </recommendedName>
</protein>
<dbReference type="InterPro" id="IPR041270">
    <property type="entry name" value="Phage_ABA_S"/>
</dbReference>